<dbReference type="Gene3D" id="1.25.40.390">
    <property type="match status" value="1"/>
</dbReference>
<dbReference type="PROSITE" id="PS51257">
    <property type="entry name" value="PROKAR_LIPOPROTEIN"/>
    <property type="match status" value="1"/>
</dbReference>
<dbReference type="AlphaFoldDB" id="A0A4U1CQ09"/>
<dbReference type="EMBL" id="SWBQ01000001">
    <property type="protein sequence ID" value="TKC09386.1"/>
    <property type="molecule type" value="Genomic_DNA"/>
</dbReference>
<comment type="subcellular location">
    <subcellularLocation>
        <location evidence="1">Cell outer membrane</location>
    </subcellularLocation>
</comment>
<name>A0A4U1CQ09_9SPHI</name>
<evidence type="ECO:0000313" key="9">
    <source>
        <dbReference type="Proteomes" id="UP000307244"/>
    </source>
</evidence>
<dbReference type="CDD" id="cd08977">
    <property type="entry name" value="SusD"/>
    <property type="match status" value="1"/>
</dbReference>
<evidence type="ECO:0000256" key="5">
    <source>
        <dbReference type="ARBA" id="ARBA00023237"/>
    </source>
</evidence>
<dbReference type="InterPro" id="IPR012944">
    <property type="entry name" value="SusD_RagB_dom"/>
</dbReference>
<sequence>MMKRYYILIVVALMFTATGCKKMIEDGPLEFIDEDRIFNPADSLGTYSDQYLNNIYSGLPKGFNRIGNNILDAGSDDAVPNNILDNIQYFSTGAINSTVLPDNVWDANYSNIRKVNIFLNKVDRVNLKASLKGYKERWKAEARALRAMFYFELLKRWGGVPLIGDKVFAVNEKIQVPRNSYQECVTYITSELDAVMPLLLSPNATGTFSATFYGRFSRGAAMALKARVLLYAASPLNNPNNDLSKWAAAAKAAKDIIDSVAANKFTYKLNDAATTAHYTTTTLAGITSSANLSTYVTSVNKFLSIFSTASNNEIILPYMSTTNQTVESANDPIGYARSGSGKTNPTQELVNAFEMYSGKTISESSTDYNSNTPYYNRDPRLVGTVTFDGLYWLTRKVQTYDGGLDRPLGFGNTNNGETRTGYYMRKFMTSNASATSFANTNHVFPIIRYAEVLLNYAEAQNEAVGADASVYKAINDIRARVNMPALPAGLTPAAMKERIRNERRVEMAFEEQRFWDIRRWKIAGTVLNGTLNGVKGTLSGTTVTYNMVPVIPVKFDVSKMYLFPIPFNEVVANPSMIQNPNW</sequence>
<dbReference type="RefSeq" id="WP_136834797.1">
    <property type="nucleotide sequence ID" value="NZ_SWBQ01000001.1"/>
</dbReference>
<protein>
    <submittedName>
        <fullName evidence="8">RagB/SusD family nutrient uptake outer membrane protein</fullName>
    </submittedName>
</protein>
<keyword evidence="4" id="KW-0472">Membrane</keyword>
<evidence type="ECO:0000256" key="4">
    <source>
        <dbReference type="ARBA" id="ARBA00023136"/>
    </source>
</evidence>
<dbReference type="GO" id="GO:0009279">
    <property type="term" value="C:cell outer membrane"/>
    <property type="evidence" value="ECO:0007669"/>
    <property type="project" value="UniProtKB-SubCell"/>
</dbReference>
<feature type="domain" description="SusD-like N-terminal" evidence="7">
    <location>
        <begin position="52"/>
        <end position="230"/>
    </location>
</feature>
<evidence type="ECO:0000256" key="3">
    <source>
        <dbReference type="ARBA" id="ARBA00022729"/>
    </source>
</evidence>
<dbReference type="InterPro" id="IPR033985">
    <property type="entry name" value="SusD-like_N"/>
</dbReference>
<dbReference type="Proteomes" id="UP000307244">
    <property type="component" value="Unassembled WGS sequence"/>
</dbReference>
<accession>A0A4U1CQ09</accession>
<evidence type="ECO:0000256" key="2">
    <source>
        <dbReference type="ARBA" id="ARBA00006275"/>
    </source>
</evidence>
<evidence type="ECO:0000259" key="6">
    <source>
        <dbReference type="Pfam" id="PF07980"/>
    </source>
</evidence>
<keyword evidence="3" id="KW-0732">Signal</keyword>
<reference evidence="8 9" key="1">
    <citation type="submission" date="2019-04" db="EMBL/GenBank/DDBJ databases">
        <title>Pedobacter sp. RP-3-15 sp. nov., isolated from Arctic soil.</title>
        <authorList>
            <person name="Dahal R.H."/>
            <person name="Kim D.-U."/>
        </authorList>
    </citation>
    <scope>NUCLEOTIDE SEQUENCE [LARGE SCALE GENOMIC DNA]</scope>
    <source>
        <strain evidence="8 9">RP-3-15</strain>
    </source>
</reference>
<evidence type="ECO:0000259" key="7">
    <source>
        <dbReference type="Pfam" id="PF14322"/>
    </source>
</evidence>
<feature type="domain" description="RagB/SusD" evidence="6">
    <location>
        <begin position="323"/>
        <end position="582"/>
    </location>
</feature>
<organism evidence="8 9">
    <name type="scientific">Pedobacter frigoris</name>
    <dbReference type="NCBI Taxonomy" id="2571272"/>
    <lineage>
        <taxon>Bacteria</taxon>
        <taxon>Pseudomonadati</taxon>
        <taxon>Bacteroidota</taxon>
        <taxon>Sphingobacteriia</taxon>
        <taxon>Sphingobacteriales</taxon>
        <taxon>Sphingobacteriaceae</taxon>
        <taxon>Pedobacter</taxon>
    </lineage>
</organism>
<dbReference type="OrthoDB" id="5694214at2"/>
<keyword evidence="9" id="KW-1185">Reference proteome</keyword>
<evidence type="ECO:0000313" key="8">
    <source>
        <dbReference type="EMBL" id="TKC09386.1"/>
    </source>
</evidence>
<proteinExistence type="inferred from homology"/>
<dbReference type="Pfam" id="PF07980">
    <property type="entry name" value="SusD_RagB"/>
    <property type="match status" value="1"/>
</dbReference>
<dbReference type="SUPFAM" id="SSF48452">
    <property type="entry name" value="TPR-like"/>
    <property type="match status" value="1"/>
</dbReference>
<dbReference type="Pfam" id="PF14322">
    <property type="entry name" value="SusD-like_3"/>
    <property type="match status" value="1"/>
</dbReference>
<comment type="caution">
    <text evidence="8">The sequence shown here is derived from an EMBL/GenBank/DDBJ whole genome shotgun (WGS) entry which is preliminary data.</text>
</comment>
<keyword evidence="5" id="KW-0998">Cell outer membrane</keyword>
<evidence type="ECO:0000256" key="1">
    <source>
        <dbReference type="ARBA" id="ARBA00004442"/>
    </source>
</evidence>
<dbReference type="InterPro" id="IPR011990">
    <property type="entry name" value="TPR-like_helical_dom_sf"/>
</dbReference>
<gene>
    <name evidence="8" type="ORF">FA047_04635</name>
</gene>
<comment type="similarity">
    <text evidence="2">Belongs to the SusD family.</text>
</comment>